<organism evidence="1 2">
    <name type="scientific">Scleropages formosus</name>
    <name type="common">Asian bonytongue</name>
    <name type="synonym">Osteoglossum formosum</name>
    <dbReference type="NCBI Taxonomy" id="113540"/>
    <lineage>
        <taxon>Eukaryota</taxon>
        <taxon>Metazoa</taxon>
        <taxon>Chordata</taxon>
        <taxon>Craniata</taxon>
        <taxon>Vertebrata</taxon>
        <taxon>Euteleostomi</taxon>
        <taxon>Actinopterygii</taxon>
        <taxon>Neopterygii</taxon>
        <taxon>Teleostei</taxon>
        <taxon>Osteoglossocephala</taxon>
        <taxon>Osteoglossomorpha</taxon>
        <taxon>Osteoglossiformes</taxon>
        <taxon>Osteoglossidae</taxon>
        <taxon>Scleropages</taxon>
    </lineage>
</organism>
<gene>
    <name evidence="1" type="ORF">Z043_111475</name>
</gene>
<evidence type="ECO:0008006" key="3">
    <source>
        <dbReference type="Google" id="ProtNLM"/>
    </source>
</evidence>
<sequence>MGKHMDLSGFDKGQIVMARQLGRSISKTAGLVGCSRCAVVSTYQKWSRKDNWLIDACGERKLTHLVRSHRRATIALIAENLNAGHDRKVSEHTLHHSLLHMGLCSRRPVRVPMLTPFTTESAYSGQMVPGSEQVAFCNSTAAAAQILGRPPHLSANIRPSIPEKPFCLAEQDNMMKTLQCPSIA</sequence>
<comment type="caution">
    <text evidence="1">The sequence shown here is derived from an EMBL/GenBank/DDBJ whole genome shotgun (WGS) entry which is preliminary data.</text>
</comment>
<proteinExistence type="predicted"/>
<evidence type="ECO:0000313" key="2">
    <source>
        <dbReference type="Proteomes" id="UP000034805"/>
    </source>
</evidence>
<dbReference type="EMBL" id="JARO02003800">
    <property type="protein sequence ID" value="KPP69749.1"/>
    <property type="molecule type" value="Genomic_DNA"/>
</dbReference>
<accession>A0A0P7WZW2</accession>
<protein>
    <recommendedName>
        <fullName evidence="3">Transposase Tc1-like domain-containing protein</fullName>
    </recommendedName>
</protein>
<dbReference type="Proteomes" id="UP000034805">
    <property type="component" value="Unassembled WGS sequence"/>
</dbReference>
<evidence type="ECO:0000313" key="1">
    <source>
        <dbReference type="EMBL" id="KPP69749.1"/>
    </source>
</evidence>
<dbReference type="AlphaFoldDB" id="A0A0P7WZW2"/>
<name>A0A0P7WZW2_SCLFO</name>
<reference evidence="1 2" key="1">
    <citation type="submission" date="2015-08" db="EMBL/GenBank/DDBJ databases">
        <title>The genome of the Asian arowana (Scleropages formosus).</title>
        <authorList>
            <person name="Tan M.H."/>
            <person name="Gan H.M."/>
            <person name="Croft L.J."/>
            <person name="Austin C.M."/>
        </authorList>
    </citation>
    <scope>NUCLEOTIDE SEQUENCE [LARGE SCALE GENOMIC DNA]</scope>
    <source>
        <strain evidence="1">Aro1</strain>
    </source>
</reference>